<dbReference type="InterPro" id="IPR007603">
    <property type="entry name" value="Choline_transptr-like"/>
</dbReference>
<feature type="transmembrane region" description="Helical" evidence="6">
    <location>
        <begin position="133"/>
        <end position="155"/>
    </location>
</feature>
<proteinExistence type="inferred from homology"/>
<comment type="function">
    <text evidence="6">Choline transporter.</text>
</comment>
<comment type="caution">
    <text evidence="8">The sequence shown here is derived from an EMBL/GenBank/DDBJ whole genome shotgun (WGS) entry which is preliminary data.</text>
</comment>
<feature type="transmembrane region" description="Helical" evidence="6">
    <location>
        <begin position="231"/>
        <end position="250"/>
    </location>
</feature>
<gene>
    <name evidence="8" type="ORF">RB653_002047</name>
</gene>
<feature type="transmembrane region" description="Helical" evidence="6">
    <location>
        <begin position="205"/>
        <end position="225"/>
    </location>
</feature>
<evidence type="ECO:0000256" key="7">
    <source>
        <dbReference type="SAM" id="MobiDB-lite"/>
    </source>
</evidence>
<accession>A0AAN7TPZ5</accession>
<organism evidence="8 9">
    <name type="scientific">Dictyostelium firmibasis</name>
    <dbReference type="NCBI Taxonomy" id="79012"/>
    <lineage>
        <taxon>Eukaryota</taxon>
        <taxon>Amoebozoa</taxon>
        <taxon>Evosea</taxon>
        <taxon>Eumycetozoa</taxon>
        <taxon>Dictyostelia</taxon>
        <taxon>Dictyosteliales</taxon>
        <taxon>Dictyosteliaceae</taxon>
        <taxon>Dictyostelium</taxon>
    </lineage>
</organism>
<evidence type="ECO:0000313" key="9">
    <source>
        <dbReference type="Proteomes" id="UP001344447"/>
    </source>
</evidence>
<evidence type="ECO:0000256" key="3">
    <source>
        <dbReference type="ARBA" id="ARBA00022692"/>
    </source>
</evidence>
<evidence type="ECO:0000256" key="6">
    <source>
        <dbReference type="RuleBase" id="RU368066"/>
    </source>
</evidence>
<feature type="transmembrane region" description="Helical" evidence="6">
    <location>
        <begin position="175"/>
        <end position="193"/>
    </location>
</feature>
<evidence type="ECO:0000256" key="5">
    <source>
        <dbReference type="ARBA" id="ARBA00023136"/>
    </source>
</evidence>
<feature type="region of interest" description="Disordered" evidence="7">
    <location>
        <begin position="1"/>
        <end position="98"/>
    </location>
</feature>
<feature type="transmembrane region" description="Helical" evidence="6">
    <location>
        <begin position="499"/>
        <end position="524"/>
    </location>
</feature>
<feature type="transmembrane region" description="Helical" evidence="6">
    <location>
        <begin position="301"/>
        <end position="323"/>
    </location>
</feature>
<feature type="transmembrane region" description="Helical" evidence="6">
    <location>
        <begin position="460"/>
        <end position="487"/>
    </location>
</feature>
<dbReference type="EMBL" id="JAVFKY010000004">
    <property type="protein sequence ID" value="KAK5577109.1"/>
    <property type="molecule type" value="Genomic_DNA"/>
</dbReference>
<feature type="compositionally biased region" description="Polar residues" evidence="7">
    <location>
        <begin position="1"/>
        <end position="15"/>
    </location>
</feature>
<comment type="similarity">
    <text evidence="2 6">Belongs to the CTL (choline transporter-like) family.</text>
</comment>
<dbReference type="PANTHER" id="PTHR12385">
    <property type="entry name" value="CHOLINE TRANSPORTER-LIKE (SLC FAMILY 44)"/>
    <property type="match status" value="1"/>
</dbReference>
<dbReference type="GO" id="GO:0005886">
    <property type="term" value="C:plasma membrane"/>
    <property type="evidence" value="ECO:0007669"/>
    <property type="project" value="UniProtKB-SubCell"/>
</dbReference>
<sequence length="548" mass="61306">MGIEDNPSQQPNTGSPYGQQQPLQPQQPQYNPYGQQQQHPPQQYNPYGQQNYGYEPQYQPTYQQQPPQPQYYGQTSMPLPPQQHPHPQADLNKPNDRESLIGGGGIPPNNNQTMVGSYNEGEAKFTPPKYQDIWFTILFALNFVLLIVVSASAFAKDSYYVDYSYDDTSSGSFGFLFAILPFTIVFSLFYIWAWLKLAANHAESLIKYSFIGAIGMIVGYCIYFFVTGFIYLGIIFAVMAFFIILFYISCRGRIAFTATLLSNAVAIIKEYPSAIRAGYISVFINFIWFIIWGSAFVRVNIVYTGAIQTCINVYLVFTLYWVFHVIKNTLHTTVSGLLATWYFCSGPNGVGMPHNPTLGSARRALTTSFGSICLGSLIISVIETLRYLSQMMINNRNVFVKIIGYILNFILSILSSIVQFFNTYAFTHVAIYGKSFCDSAKSTFTMFETRLGSTIINDNFVGTTIAIGGLVASLLLSILGALISIPFGMSPYGGALALFIGYLVIITNLEVVYSSTISLFVCFVMEPQVLAQTKPQLYQLYSSTYHLR</sequence>
<evidence type="ECO:0000313" key="8">
    <source>
        <dbReference type="EMBL" id="KAK5577109.1"/>
    </source>
</evidence>
<dbReference type="PANTHER" id="PTHR12385:SF4">
    <property type="entry name" value="PROTEIN PNS1"/>
    <property type="match status" value="1"/>
</dbReference>
<feature type="transmembrane region" description="Helical" evidence="6">
    <location>
        <begin position="364"/>
        <end position="382"/>
    </location>
</feature>
<keyword evidence="3 6" id="KW-0812">Transmembrane</keyword>
<evidence type="ECO:0000256" key="2">
    <source>
        <dbReference type="ARBA" id="ARBA00007168"/>
    </source>
</evidence>
<dbReference type="GO" id="GO:0022857">
    <property type="term" value="F:transmembrane transporter activity"/>
    <property type="evidence" value="ECO:0007669"/>
    <property type="project" value="UniProtKB-UniRule"/>
</dbReference>
<reference evidence="8 9" key="1">
    <citation type="submission" date="2023-11" db="EMBL/GenBank/DDBJ databases">
        <title>Dfirmibasis_genome.</title>
        <authorList>
            <person name="Edelbroek B."/>
            <person name="Kjellin J."/>
            <person name="Jerlstrom-Hultqvist J."/>
            <person name="Soderbom F."/>
        </authorList>
    </citation>
    <scope>NUCLEOTIDE SEQUENCE [LARGE SCALE GENOMIC DNA]</scope>
    <source>
        <strain evidence="8 9">TNS-C-14</strain>
    </source>
</reference>
<comment type="subcellular location">
    <subcellularLocation>
        <location evidence="6">Cell membrane</location>
        <topology evidence="6">Multi-pass membrane protein</topology>
    </subcellularLocation>
    <subcellularLocation>
        <location evidence="1">Membrane</location>
        <topology evidence="1">Multi-pass membrane protein</topology>
    </subcellularLocation>
</comment>
<keyword evidence="5 6" id="KW-0472">Membrane</keyword>
<feature type="transmembrane region" description="Helical" evidence="6">
    <location>
        <begin position="277"/>
        <end position="295"/>
    </location>
</feature>
<name>A0AAN7TPZ5_9MYCE</name>
<feature type="transmembrane region" description="Helical" evidence="6">
    <location>
        <begin position="402"/>
        <end position="426"/>
    </location>
</feature>
<evidence type="ECO:0000256" key="4">
    <source>
        <dbReference type="ARBA" id="ARBA00022989"/>
    </source>
</evidence>
<keyword evidence="4 6" id="KW-1133">Transmembrane helix</keyword>
<dbReference type="Proteomes" id="UP001344447">
    <property type="component" value="Unassembled WGS sequence"/>
</dbReference>
<keyword evidence="9" id="KW-1185">Reference proteome</keyword>
<dbReference type="AlphaFoldDB" id="A0AAN7TPZ5"/>
<dbReference type="Pfam" id="PF04515">
    <property type="entry name" value="Choline_transpo"/>
    <property type="match status" value="1"/>
</dbReference>
<feature type="compositionally biased region" description="Low complexity" evidence="7">
    <location>
        <begin position="16"/>
        <end position="75"/>
    </location>
</feature>
<evidence type="ECO:0000256" key="1">
    <source>
        <dbReference type="ARBA" id="ARBA00004141"/>
    </source>
</evidence>
<protein>
    <recommendedName>
        <fullName evidence="6">Choline transporter-like protein</fullName>
    </recommendedName>
</protein>